<dbReference type="KEGG" id="sulg:FJR48_08235"/>
<dbReference type="SMART" id="SM00987">
    <property type="entry name" value="UreE_C"/>
    <property type="match status" value="1"/>
</dbReference>
<dbReference type="NCBIfam" id="NF003592">
    <property type="entry name" value="PRK05254.1-5"/>
    <property type="match status" value="1"/>
</dbReference>
<protein>
    <recommendedName>
        <fullName evidence="5 9">Uracil-DNA glycosylase</fullName>
        <shortName evidence="9">UDG</shortName>
        <ecNumber evidence="4 9">3.2.2.27</ecNumber>
    </recommendedName>
</protein>
<evidence type="ECO:0000256" key="6">
    <source>
        <dbReference type="ARBA" id="ARBA00022763"/>
    </source>
</evidence>
<dbReference type="InterPro" id="IPR036895">
    <property type="entry name" value="Uracil-DNA_glycosylase-like_sf"/>
</dbReference>
<comment type="subcellular location">
    <subcellularLocation>
        <location evidence="9">Cytoplasm</location>
    </subcellularLocation>
</comment>
<dbReference type="NCBIfam" id="NF003588">
    <property type="entry name" value="PRK05254.1-1"/>
    <property type="match status" value="1"/>
</dbReference>
<dbReference type="PANTHER" id="PTHR11264">
    <property type="entry name" value="URACIL-DNA GLYCOSYLASE"/>
    <property type="match status" value="1"/>
</dbReference>
<dbReference type="GO" id="GO:0005737">
    <property type="term" value="C:cytoplasm"/>
    <property type="evidence" value="ECO:0007669"/>
    <property type="project" value="UniProtKB-SubCell"/>
</dbReference>
<dbReference type="NCBIfam" id="NF003589">
    <property type="entry name" value="PRK05254.1-2"/>
    <property type="match status" value="1"/>
</dbReference>
<dbReference type="NCBIfam" id="NF003591">
    <property type="entry name" value="PRK05254.1-4"/>
    <property type="match status" value="1"/>
</dbReference>
<gene>
    <name evidence="9" type="primary">ung</name>
    <name evidence="13" type="ORF">FJR48_08235</name>
</gene>
<evidence type="ECO:0000256" key="5">
    <source>
        <dbReference type="ARBA" id="ARBA00018429"/>
    </source>
</evidence>
<dbReference type="InterPro" id="IPR002043">
    <property type="entry name" value="UDG_fam1"/>
</dbReference>
<dbReference type="GO" id="GO:0004844">
    <property type="term" value="F:uracil DNA N-glycosylase activity"/>
    <property type="evidence" value="ECO:0007669"/>
    <property type="project" value="UniProtKB-UniRule"/>
</dbReference>
<evidence type="ECO:0000259" key="12">
    <source>
        <dbReference type="SMART" id="SM00986"/>
    </source>
</evidence>
<feature type="domain" description="Uracil-DNA glycosylase-like" evidence="12">
    <location>
        <begin position="53"/>
        <end position="213"/>
    </location>
</feature>
<dbReference type="Proteomes" id="UP000326944">
    <property type="component" value="Chromosome"/>
</dbReference>
<dbReference type="InterPro" id="IPR018085">
    <property type="entry name" value="Ura-DNA_Glyclase_AS"/>
</dbReference>
<dbReference type="HAMAP" id="MF_00148">
    <property type="entry name" value="UDG"/>
    <property type="match status" value="1"/>
</dbReference>
<dbReference type="PANTHER" id="PTHR11264:SF0">
    <property type="entry name" value="URACIL-DNA GLYCOSYLASE"/>
    <property type="match status" value="1"/>
</dbReference>
<evidence type="ECO:0000256" key="7">
    <source>
        <dbReference type="ARBA" id="ARBA00022801"/>
    </source>
</evidence>
<feature type="active site" description="Proton acceptor" evidence="9 10">
    <location>
        <position position="68"/>
    </location>
</feature>
<evidence type="ECO:0000256" key="11">
    <source>
        <dbReference type="RuleBase" id="RU003780"/>
    </source>
</evidence>
<dbReference type="CDD" id="cd10027">
    <property type="entry name" value="UDG-F1-like"/>
    <property type="match status" value="1"/>
</dbReference>
<comment type="similarity">
    <text evidence="3 9 11">Belongs to the uracil-DNA glycosylase (UDG) superfamily. UNG family.</text>
</comment>
<dbReference type="FunFam" id="3.40.470.10:FF:000001">
    <property type="entry name" value="Uracil-DNA glycosylase"/>
    <property type="match status" value="1"/>
</dbReference>
<sequence length="226" mass="25558">MSKVNPKIPQSWINVLQNEFNKDYFYNLKLFLKDEQSKYTIYPKNSNIFNAYNSTEFSDVKVVILGQDPYHGPNQAHGLSFSVQDGIAYPPSLKNIFTELVDDMGCSYPTSGNLQSWANQGVVLLNAVLSVRASQANSHQGKGWEFFTDATIKAISDKLENVVFILWGRPAQMKEKMIDNSKHLILKAPHPSPLSSYRGFFGSKPFSQSNNYLLAHNKSPIEWCLN</sequence>
<dbReference type="NCBIfam" id="TIGR00628">
    <property type="entry name" value="ung"/>
    <property type="match status" value="1"/>
</dbReference>
<dbReference type="Pfam" id="PF03167">
    <property type="entry name" value="UDG"/>
    <property type="match status" value="1"/>
</dbReference>
<keyword evidence="7 9" id="KW-0378">Hydrolase</keyword>
<dbReference type="EMBL" id="CP043617">
    <property type="protein sequence ID" value="QFR49723.1"/>
    <property type="molecule type" value="Genomic_DNA"/>
</dbReference>
<accession>A0A5P8P1V7</accession>
<evidence type="ECO:0000313" key="13">
    <source>
        <dbReference type="EMBL" id="QFR49723.1"/>
    </source>
</evidence>
<dbReference type="SUPFAM" id="SSF52141">
    <property type="entry name" value="Uracil-DNA glycosylase-like"/>
    <property type="match status" value="1"/>
</dbReference>
<dbReference type="OrthoDB" id="9804372at2"/>
<keyword evidence="13" id="KW-0326">Glycosidase</keyword>
<evidence type="ECO:0000313" key="14">
    <source>
        <dbReference type="Proteomes" id="UP000326944"/>
    </source>
</evidence>
<keyword evidence="14" id="KW-1185">Reference proteome</keyword>
<dbReference type="SMART" id="SM00986">
    <property type="entry name" value="UDG"/>
    <property type="match status" value="1"/>
</dbReference>
<proteinExistence type="inferred from homology"/>
<evidence type="ECO:0000256" key="3">
    <source>
        <dbReference type="ARBA" id="ARBA00008184"/>
    </source>
</evidence>
<evidence type="ECO:0000256" key="1">
    <source>
        <dbReference type="ARBA" id="ARBA00001400"/>
    </source>
</evidence>
<dbReference type="Gene3D" id="3.40.470.10">
    <property type="entry name" value="Uracil-DNA glycosylase-like domain"/>
    <property type="match status" value="1"/>
</dbReference>
<reference evidence="13 14" key="1">
    <citation type="submission" date="2019-09" db="EMBL/GenBank/DDBJ databases">
        <title>Sulfurimonas gotlandica sp. nov., a chemoautotrophic and psychrotolerant epsilonproteobacterium isolated from a pelagic redoxcline, and an emended description of the genus Sulfurimonas.</title>
        <authorList>
            <person name="Wang S."/>
            <person name="Jiang L."/>
            <person name="Shao S."/>
        </authorList>
    </citation>
    <scope>NUCLEOTIDE SEQUENCE [LARGE SCALE GENOMIC DNA]</scope>
    <source>
        <strain evidence="13 14">GYSZ_1</strain>
    </source>
</reference>
<organism evidence="13 14">
    <name type="scientific">Sulfurimonas lithotrophica</name>
    <dbReference type="NCBI Taxonomy" id="2590022"/>
    <lineage>
        <taxon>Bacteria</taxon>
        <taxon>Pseudomonadati</taxon>
        <taxon>Campylobacterota</taxon>
        <taxon>Epsilonproteobacteria</taxon>
        <taxon>Campylobacterales</taxon>
        <taxon>Sulfurimonadaceae</taxon>
        <taxon>Sulfurimonas</taxon>
    </lineage>
</organism>
<dbReference type="PROSITE" id="PS00130">
    <property type="entry name" value="U_DNA_GLYCOSYLASE"/>
    <property type="match status" value="1"/>
</dbReference>
<dbReference type="EC" id="3.2.2.27" evidence="4 9"/>
<keyword evidence="6 9" id="KW-0227">DNA damage</keyword>
<name>A0A5P8P1V7_9BACT</name>
<evidence type="ECO:0000256" key="4">
    <source>
        <dbReference type="ARBA" id="ARBA00012030"/>
    </source>
</evidence>
<dbReference type="InterPro" id="IPR005122">
    <property type="entry name" value="Uracil-DNA_glycosylase-like"/>
</dbReference>
<evidence type="ECO:0000256" key="8">
    <source>
        <dbReference type="ARBA" id="ARBA00023204"/>
    </source>
</evidence>
<evidence type="ECO:0000256" key="9">
    <source>
        <dbReference type="HAMAP-Rule" id="MF_00148"/>
    </source>
</evidence>
<dbReference type="GO" id="GO:0097510">
    <property type="term" value="P:base-excision repair, AP site formation via deaminated base removal"/>
    <property type="evidence" value="ECO:0007669"/>
    <property type="project" value="TreeGrafter"/>
</dbReference>
<evidence type="ECO:0000256" key="10">
    <source>
        <dbReference type="PROSITE-ProRule" id="PRU10072"/>
    </source>
</evidence>
<comment type="catalytic activity">
    <reaction evidence="1 9 11">
        <text>Hydrolyzes single-stranded DNA or mismatched double-stranded DNA and polynucleotides, releasing free uracil.</text>
        <dbReference type="EC" id="3.2.2.27"/>
    </reaction>
</comment>
<evidence type="ECO:0000256" key="2">
    <source>
        <dbReference type="ARBA" id="ARBA00002631"/>
    </source>
</evidence>
<dbReference type="AlphaFoldDB" id="A0A5P8P1V7"/>
<keyword evidence="8 9" id="KW-0234">DNA repair</keyword>
<keyword evidence="9" id="KW-0963">Cytoplasm</keyword>
<dbReference type="RefSeq" id="WP_152307670.1">
    <property type="nucleotide sequence ID" value="NZ_CP043617.1"/>
</dbReference>
<comment type="function">
    <text evidence="2 9 11">Excises uracil residues from the DNA which can arise as a result of misincorporation of dUMP residues by DNA polymerase or due to deamination of cytosine.</text>
</comment>